<evidence type="ECO:0000313" key="1">
    <source>
        <dbReference type="EMBL" id="QLB66220.1"/>
    </source>
</evidence>
<gene>
    <name evidence="1" type="ORF">A9O66_28645</name>
</gene>
<organism evidence="1 2">
    <name type="scientific">Paraburkholderia caribensis</name>
    <dbReference type="NCBI Taxonomy" id="75105"/>
    <lineage>
        <taxon>Bacteria</taxon>
        <taxon>Pseudomonadati</taxon>
        <taxon>Pseudomonadota</taxon>
        <taxon>Betaproteobacteria</taxon>
        <taxon>Burkholderiales</taxon>
        <taxon>Burkholderiaceae</taxon>
        <taxon>Paraburkholderia</taxon>
    </lineage>
</organism>
<proteinExistence type="predicted"/>
<dbReference type="InterPro" id="IPR047650">
    <property type="entry name" value="Transpos_IS110"/>
</dbReference>
<dbReference type="PANTHER" id="PTHR33055">
    <property type="entry name" value="TRANSPOSASE FOR INSERTION SEQUENCE ELEMENT IS1111A"/>
    <property type="match status" value="1"/>
</dbReference>
<accession>A0A9Q6S7G3</accession>
<evidence type="ECO:0000313" key="2">
    <source>
        <dbReference type="Proteomes" id="UP000509548"/>
    </source>
</evidence>
<reference evidence="1 2" key="1">
    <citation type="journal article" date="2014" name="Genome Announc.">
        <title>Draft Genome Sequence of the Haloacid-Degrading Burkholderia caribensis Strain MBA4.</title>
        <authorList>
            <person name="Pan Y."/>
            <person name="Kong K.F."/>
            <person name="Tsang J.S."/>
        </authorList>
    </citation>
    <scope>NUCLEOTIDE SEQUENCE [LARGE SCALE GENOMIC DNA]</scope>
    <source>
        <strain evidence="1 2">852011</strain>
    </source>
</reference>
<name>A0A9Q6S7G3_9BURK</name>
<sequence length="166" mass="18364">MRTLGDAYMETMFPGAFVLVLEAGIATEIERTNYVQADSDKNLSTMLLDECRMLNLLTSSIGDSLAEKADEVGTSCIDYQGDAYLRTLLFQGARSAVLTAHRRNDRLSRWIVQLQARVGYSKTLVAVANKHARILWAVLARGERFDPSRPLFRVPVGLLRTGNAGA</sequence>
<evidence type="ECO:0008006" key="3">
    <source>
        <dbReference type="Google" id="ProtNLM"/>
    </source>
</evidence>
<protein>
    <recommendedName>
        <fullName evidence="3">Transposase</fullName>
    </recommendedName>
</protein>
<dbReference type="Proteomes" id="UP000509548">
    <property type="component" value="Chromosome 2"/>
</dbReference>
<dbReference type="PANTHER" id="PTHR33055:SF3">
    <property type="entry name" value="PUTATIVE TRANSPOSASE FOR IS117-RELATED"/>
    <property type="match status" value="1"/>
</dbReference>
<dbReference type="AlphaFoldDB" id="A0A9Q6S7G3"/>
<dbReference type="EMBL" id="CP015959">
    <property type="protein sequence ID" value="QLB66220.1"/>
    <property type="molecule type" value="Genomic_DNA"/>
</dbReference>